<dbReference type="GO" id="GO:0003676">
    <property type="term" value="F:nucleic acid binding"/>
    <property type="evidence" value="ECO:0007669"/>
    <property type="project" value="InterPro"/>
</dbReference>
<dbReference type="InterPro" id="IPR002156">
    <property type="entry name" value="RNaseH_domain"/>
</dbReference>
<evidence type="ECO:0000313" key="2">
    <source>
        <dbReference type="EMBL" id="KAF4403714.1"/>
    </source>
</evidence>
<evidence type="ECO:0000259" key="1">
    <source>
        <dbReference type="Pfam" id="PF13456"/>
    </source>
</evidence>
<protein>
    <recommendedName>
        <fullName evidence="1">RNase H type-1 domain-containing protein</fullName>
    </recommendedName>
</protein>
<gene>
    <name evidence="2" type="ORF">G4B88_002567</name>
</gene>
<proteinExistence type="predicted"/>
<evidence type="ECO:0000313" key="3">
    <source>
        <dbReference type="Proteomes" id="UP000583929"/>
    </source>
</evidence>
<comment type="caution">
    <text evidence="2">The sequence shown here is derived from an EMBL/GenBank/DDBJ whole genome shotgun (WGS) entry which is preliminary data.</text>
</comment>
<accession>A0A7J6I7Y5</accession>
<keyword evidence="3" id="KW-1185">Reference proteome</keyword>
<feature type="domain" description="RNase H type-1" evidence="1">
    <location>
        <begin position="43"/>
        <end position="95"/>
    </location>
</feature>
<reference evidence="2 3" key="1">
    <citation type="journal article" date="2020" name="bioRxiv">
        <title>Sequence and annotation of 42 cannabis genomes reveals extensive copy number variation in cannabinoid synthesis and pathogen resistance genes.</title>
        <authorList>
            <person name="Mckernan K.J."/>
            <person name="Helbert Y."/>
            <person name="Kane L.T."/>
            <person name="Ebling H."/>
            <person name="Zhang L."/>
            <person name="Liu B."/>
            <person name="Eaton Z."/>
            <person name="Mclaughlin S."/>
            <person name="Kingan S."/>
            <person name="Baybayan P."/>
            <person name="Concepcion G."/>
            <person name="Jordan M."/>
            <person name="Riva A."/>
            <person name="Barbazuk W."/>
            <person name="Harkins T."/>
        </authorList>
    </citation>
    <scope>NUCLEOTIDE SEQUENCE [LARGE SCALE GENOMIC DNA]</scope>
    <source>
        <strain evidence="3">cv. Jamaican Lion 4</strain>
        <tissue evidence="2">Leaf</tissue>
    </source>
</reference>
<dbReference type="AlphaFoldDB" id="A0A7J6I7Y5"/>
<sequence length="97" mass="10609">MGLSFIVQDYNGVILAAASFHWTGVFSPILIEELSLFNSLLNVLVDSLKQSTITNIHLQGFVTDINSLLSSFPQATLCYVAREANTPAHYLTKYASG</sequence>
<organism evidence="2 3">
    <name type="scientific">Cannabis sativa</name>
    <name type="common">Hemp</name>
    <name type="synonym">Marijuana</name>
    <dbReference type="NCBI Taxonomy" id="3483"/>
    <lineage>
        <taxon>Eukaryota</taxon>
        <taxon>Viridiplantae</taxon>
        <taxon>Streptophyta</taxon>
        <taxon>Embryophyta</taxon>
        <taxon>Tracheophyta</taxon>
        <taxon>Spermatophyta</taxon>
        <taxon>Magnoliopsida</taxon>
        <taxon>eudicotyledons</taxon>
        <taxon>Gunneridae</taxon>
        <taxon>Pentapetalae</taxon>
        <taxon>rosids</taxon>
        <taxon>fabids</taxon>
        <taxon>Rosales</taxon>
        <taxon>Cannabaceae</taxon>
        <taxon>Cannabis</taxon>
    </lineage>
</organism>
<dbReference type="GO" id="GO:0004523">
    <property type="term" value="F:RNA-DNA hybrid ribonuclease activity"/>
    <property type="evidence" value="ECO:0007669"/>
    <property type="project" value="InterPro"/>
</dbReference>
<dbReference type="Pfam" id="PF13456">
    <property type="entry name" value="RVT_3"/>
    <property type="match status" value="1"/>
</dbReference>
<name>A0A7J6I7Y5_CANSA</name>
<dbReference type="EMBL" id="JAATIQ010000003">
    <property type="protein sequence ID" value="KAF4403714.1"/>
    <property type="molecule type" value="Genomic_DNA"/>
</dbReference>
<dbReference type="Proteomes" id="UP000583929">
    <property type="component" value="Unassembled WGS sequence"/>
</dbReference>